<dbReference type="Gene3D" id="2.40.50.140">
    <property type="entry name" value="Nucleic acid-binding proteins"/>
    <property type="match status" value="1"/>
</dbReference>
<reference evidence="5 6" key="1">
    <citation type="journal article" date="2016" name="Plant Dis.">
        <title>Improved production of propionic acid using genome shuffling.</title>
        <authorList>
            <person name="Luna-Flores C.H."/>
            <person name="Palfreyman R.W."/>
            <person name="Kromer J.O."/>
            <person name="Nielsen L.K."/>
            <person name="Marcellin E."/>
        </authorList>
    </citation>
    <scope>NUCLEOTIDE SEQUENCE [LARGE SCALE GENOMIC DNA]</scope>
    <source>
        <strain evidence="5 6">F3E8</strain>
    </source>
</reference>
<accession>A0ABN4U9R0</accession>
<evidence type="ECO:0000313" key="6">
    <source>
        <dbReference type="Proteomes" id="UP000178666"/>
    </source>
</evidence>
<sequence>MSWLKAMIDLPEGTATSDVAALITEHTAAVERVEVVGGEVSGPVVVGRVVSAEPQPQKNGKTIMWCRVDVGAGLNAEGHPKNADGAEAGRGIVCGAHNFGVGDLVVVALPGAELPGGFAISARKTTGTCPTA</sequence>
<dbReference type="EMBL" id="CP015970">
    <property type="protein sequence ID" value="AOZ48024.1"/>
    <property type="molecule type" value="Genomic_DNA"/>
</dbReference>
<keyword evidence="1 3" id="KW-0820">tRNA-binding</keyword>
<dbReference type="InterPro" id="IPR012340">
    <property type="entry name" value="NA-bd_OB-fold"/>
</dbReference>
<protein>
    <recommendedName>
        <fullName evidence="4">tRNA-binding domain-containing protein</fullName>
    </recommendedName>
</protein>
<keyword evidence="6" id="KW-1185">Reference proteome</keyword>
<dbReference type="PROSITE" id="PS50886">
    <property type="entry name" value="TRBD"/>
    <property type="match status" value="1"/>
</dbReference>
<evidence type="ECO:0000256" key="1">
    <source>
        <dbReference type="ARBA" id="ARBA00022555"/>
    </source>
</evidence>
<name>A0ABN4U9R0_9ACTN</name>
<evidence type="ECO:0000313" key="5">
    <source>
        <dbReference type="EMBL" id="AOZ48024.1"/>
    </source>
</evidence>
<evidence type="ECO:0000259" key="4">
    <source>
        <dbReference type="PROSITE" id="PS50886"/>
    </source>
</evidence>
<dbReference type="Proteomes" id="UP000178666">
    <property type="component" value="Chromosome"/>
</dbReference>
<organism evidence="5 6">
    <name type="scientific">Acidipropionibacterium acidipropionici</name>
    <dbReference type="NCBI Taxonomy" id="1748"/>
    <lineage>
        <taxon>Bacteria</taxon>
        <taxon>Bacillati</taxon>
        <taxon>Actinomycetota</taxon>
        <taxon>Actinomycetes</taxon>
        <taxon>Propionibacteriales</taxon>
        <taxon>Propionibacteriaceae</taxon>
        <taxon>Acidipropionibacterium</taxon>
    </lineage>
</organism>
<gene>
    <name evidence="5" type="ORF">A8L58_16635</name>
</gene>
<evidence type="ECO:0000256" key="3">
    <source>
        <dbReference type="PROSITE-ProRule" id="PRU00209"/>
    </source>
</evidence>
<dbReference type="InterPro" id="IPR002547">
    <property type="entry name" value="tRNA-bd_dom"/>
</dbReference>
<evidence type="ECO:0000256" key="2">
    <source>
        <dbReference type="ARBA" id="ARBA00022884"/>
    </source>
</evidence>
<dbReference type="SUPFAM" id="SSF50249">
    <property type="entry name" value="Nucleic acid-binding proteins"/>
    <property type="match status" value="1"/>
</dbReference>
<dbReference type="Gene3D" id="3.30.56.10">
    <property type="match status" value="1"/>
</dbReference>
<feature type="domain" description="TRNA-binding" evidence="4">
    <location>
        <begin position="38"/>
        <end position="132"/>
    </location>
</feature>
<keyword evidence="2 3" id="KW-0694">RNA-binding</keyword>
<proteinExistence type="predicted"/>